<keyword evidence="3" id="KW-1185">Reference proteome</keyword>
<proteinExistence type="predicted"/>
<organism evidence="2 3">
    <name type="scientific">Shewanella japonica</name>
    <dbReference type="NCBI Taxonomy" id="93973"/>
    <lineage>
        <taxon>Bacteria</taxon>
        <taxon>Pseudomonadati</taxon>
        <taxon>Pseudomonadota</taxon>
        <taxon>Gammaproteobacteria</taxon>
        <taxon>Alteromonadales</taxon>
        <taxon>Shewanellaceae</taxon>
        <taxon>Shewanella</taxon>
    </lineage>
</organism>
<feature type="transmembrane region" description="Helical" evidence="1">
    <location>
        <begin position="12"/>
        <end position="32"/>
    </location>
</feature>
<reference evidence="2 3" key="1">
    <citation type="submission" date="2017-03" db="EMBL/GenBank/DDBJ databases">
        <title>Genome sequencing of Shewanella japonica KCTC 22435.</title>
        <authorList>
            <person name="Kim K.M."/>
        </authorList>
    </citation>
    <scope>NUCLEOTIDE SEQUENCE [LARGE SCALE GENOMIC DNA]</scope>
    <source>
        <strain evidence="2 3">KCTC 22435</strain>
    </source>
</reference>
<sequence length="59" mass="6565">MDLMMIFHLADPLISLLLLPVISFIVCSLLICGLQRYQFSHVDAISAEFNQAGLVGEKE</sequence>
<keyword evidence="1" id="KW-0472">Membrane</keyword>
<gene>
    <name evidence="2" type="ORF">SJ2017_3597</name>
</gene>
<keyword evidence="1" id="KW-1133">Transmembrane helix</keyword>
<evidence type="ECO:0000256" key="1">
    <source>
        <dbReference type="SAM" id="Phobius"/>
    </source>
</evidence>
<dbReference type="RefSeq" id="WP_055023441.1">
    <property type="nucleotide sequence ID" value="NZ_CANMJJ010000044.1"/>
</dbReference>
<dbReference type="EMBL" id="CP020472">
    <property type="protein sequence ID" value="ARD23845.1"/>
    <property type="molecule type" value="Genomic_DNA"/>
</dbReference>
<evidence type="ECO:0000313" key="2">
    <source>
        <dbReference type="EMBL" id="ARD23845.1"/>
    </source>
</evidence>
<dbReference type="Proteomes" id="UP000191820">
    <property type="component" value="Chromosome"/>
</dbReference>
<accession>A0ABM6JQQ4</accession>
<name>A0ABM6JQQ4_9GAMM</name>
<keyword evidence="1" id="KW-0812">Transmembrane</keyword>
<protein>
    <submittedName>
        <fullName evidence="2">Uncharacterized protein</fullName>
    </submittedName>
</protein>
<evidence type="ECO:0000313" key="3">
    <source>
        <dbReference type="Proteomes" id="UP000191820"/>
    </source>
</evidence>